<accession>A0A0C9ZVH0</accession>
<dbReference type="GO" id="GO:0000981">
    <property type="term" value="F:DNA-binding transcription factor activity, RNA polymerase II-specific"/>
    <property type="evidence" value="ECO:0007669"/>
    <property type="project" value="InterPro"/>
</dbReference>
<dbReference type="AlphaFoldDB" id="A0A0C9ZVH0"/>
<evidence type="ECO:0000259" key="2">
    <source>
        <dbReference type="PROSITE" id="PS50048"/>
    </source>
</evidence>
<feature type="domain" description="Zn(2)-C6 fungal-type" evidence="2">
    <location>
        <begin position="308"/>
        <end position="343"/>
    </location>
</feature>
<feature type="region of interest" description="Disordered" evidence="1">
    <location>
        <begin position="345"/>
        <end position="402"/>
    </location>
</feature>
<dbReference type="EMBL" id="KN833724">
    <property type="protein sequence ID" value="KIK23658.1"/>
    <property type="molecule type" value="Genomic_DNA"/>
</dbReference>
<dbReference type="SUPFAM" id="SSF57701">
    <property type="entry name" value="Zn2/Cys6 DNA-binding domain"/>
    <property type="match status" value="1"/>
</dbReference>
<reference evidence="4" key="2">
    <citation type="submission" date="2015-01" db="EMBL/GenBank/DDBJ databases">
        <title>Evolutionary Origins and Diversification of the Mycorrhizal Mutualists.</title>
        <authorList>
            <consortium name="DOE Joint Genome Institute"/>
            <consortium name="Mycorrhizal Genomics Consortium"/>
            <person name="Kohler A."/>
            <person name="Kuo A."/>
            <person name="Nagy L.G."/>
            <person name="Floudas D."/>
            <person name="Copeland A."/>
            <person name="Barry K.W."/>
            <person name="Cichocki N."/>
            <person name="Veneault-Fourrey C."/>
            <person name="LaButti K."/>
            <person name="Lindquist E.A."/>
            <person name="Lipzen A."/>
            <person name="Lundell T."/>
            <person name="Morin E."/>
            <person name="Murat C."/>
            <person name="Riley R."/>
            <person name="Ohm R."/>
            <person name="Sun H."/>
            <person name="Tunlid A."/>
            <person name="Henrissat B."/>
            <person name="Grigoriev I.V."/>
            <person name="Hibbett D.S."/>
            <person name="Martin F."/>
        </authorList>
    </citation>
    <scope>NUCLEOTIDE SEQUENCE [LARGE SCALE GENOMIC DNA]</scope>
    <source>
        <strain evidence="4">441</strain>
    </source>
</reference>
<keyword evidence="4" id="KW-1185">Reference proteome</keyword>
<dbReference type="PROSITE" id="PS00463">
    <property type="entry name" value="ZN2_CY6_FUNGAL_1"/>
    <property type="match status" value="1"/>
</dbReference>
<name>A0A0C9ZVH0_9AGAM</name>
<evidence type="ECO:0000256" key="1">
    <source>
        <dbReference type="SAM" id="MobiDB-lite"/>
    </source>
</evidence>
<dbReference type="STRING" id="765257.A0A0C9ZVH0"/>
<feature type="compositionally biased region" description="Low complexity" evidence="1">
    <location>
        <begin position="381"/>
        <end position="395"/>
    </location>
</feature>
<feature type="region of interest" description="Disordered" evidence="1">
    <location>
        <begin position="269"/>
        <end position="300"/>
    </location>
</feature>
<dbReference type="InterPro" id="IPR001138">
    <property type="entry name" value="Zn2Cys6_DnaBD"/>
</dbReference>
<dbReference type="PROSITE" id="PS50048">
    <property type="entry name" value="ZN2_CY6_FUNGAL_2"/>
    <property type="match status" value="1"/>
</dbReference>
<dbReference type="CDD" id="cd00067">
    <property type="entry name" value="GAL4"/>
    <property type="match status" value="1"/>
</dbReference>
<evidence type="ECO:0000313" key="3">
    <source>
        <dbReference type="EMBL" id="KIK23658.1"/>
    </source>
</evidence>
<evidence type="ECO:0000313" key="4">
    <source>
        <dbReference type="Proteomes" id="UP000054018"/>
    </source>
</evidence>
<dbReference type="HOGENOM" id="CLU_637875_0_0_1"/>
<dbReference type="SMART" id="SM00066">
    <property type="entry name" value="GAL4"/>
    <property type="match status" value="1"/>
</dbReference>
<reference evidence="3 4" key="1">
    <citation type="submission" date="2014-04" db="EMBL/GenBank/DDBJ databases">
        <authorList>
            <consortium name="DOE Joint Genome Institute"/>
            <person name="Kuo A."/>
            <person name="Kohler A."/>
            <person name="Costa M.D."/>
            <person name="Nagy L.G."/>
            <person name="Floudas D."/>
            <person name="Copeland A."/>
            <person name="Barry K.W."/>
            <person name="Cichocki N."/>
            <person name="Veneault-Fourrey C."/>
            <person name="LaButti K."/>
            <person name="Lindquist E.A."/>
            <person name="Lipzen A."/>
            <person name="Lundell T."/>
            <person name="Morin E."/>
            <person name="Murat C."/>
            <person name="Sun H."/>
            <person name="Tunlid A."/>
            <person name="Henrissat B."/>
            <person name="Grigoriev I.V."/>
            <person name="Hibbett D.S."/>
            <person name="Martin F."/>
            <person name="Nordberg H.P."/>
            <person name="Cantor M.N."/>
            <person name="Hua S.X."/>
        </authorList>
    </citation>
    <scope>NUCLEOTIDE SEQUENCE [LARGE SCALE GENOMIC DNA]</scope>
    <source>
        <strain evidence="3 4">441</strain>
    </source>
</reference>
<protein>
    <recommendedName>
        <fullName evidence="2">Zn(2)-C6 fungal-type domain-containing protein</fullName>
    </recommendedName>
</protein>
<dbReference type="InterPro" id="IPR036864">
    <property type="entry name" value="Zn2-C6_fun-type_DNA-bd_sf"/>
</dbReference>
<gene>
    <name evidence="3" type="ORF">PISMIDRAFT_679110</name>
</gene>
<dbReference type="OrthoDB" id="39175at2759"/>
<dbReference type="GO" id="GO:0008270">
    <property type="term" value="F:zinc ion binding"/>
    <property type="evidence" value="ECO:0007669"/>
    <property type="project" value="InterPro"/>
</dbReference>
<feature type="compositionally biased region" description="Basic and acidic residues" evidence="1">
    <location>
        <begin position="235"/>
        <end position="246"/>
    </location>
</feature>
<organism evidence="3 4">
    <name type="scientific">Pisolithus microcarpus 441</name>
    <dbReference type="NCBI Taxonomy" id="765257"/>
    <lineage>
        <taxon>Eukaryota</taxon>
        <taxon>Fungi</taxon>
        <taxon>Dikarya</taxon>
        <taxon>Basidiomycota</taxon>
        <taxon>Agaricomycotina</taxon>
        <taxon>Agaricomycetes</taxon>
        <taxon>Agaricomycetidae</taxon>
        <taxon>Boletales</taxon>
        <taxon>Sclerodermatineae</taxon>
        <taxon>Pisolithaceae</taxon>
        <taxon>Pisolithus</taxon>
    </lineage>
</organism>
<dbReference type="Gene3D" id="4.10.240.10">
    <property type="entry name" value="Zn(2)-C6 fungal-type DNA-binding domain"/>
    <property type="match status" value="1"/>
</dbReference>
<sequence length="402" mass="44110">MASPQFQESVWVAADGFHGDLDSALWYPQGAGTPSYDHYPEHLWKPWQDPSDNIHPCVDTSDNSFDYPPYYPLLLSLDSPPLPIEHSSQRGDSESTLGSIPVQLPLPLVSGLVHHGKNGSTHQTDTPPHDYRLNDSYRSPVPSPPNDTHCTVASIAGLPSSHCPPNAERRGRVASKKRSIEELDGYNVKEETGAHLSSLSTTSDPCCLPQLHLTGTSVKMSYASSRPSIQHRTSHPRERDAFPLRQEDAPTTSRHFSNKRLHHSADGLVRQGPGIRTLPTTNATWPNPDDPLSKSTKKGGEQKKQALACLFCRERKIACGRPSAHSPDQTCNQCARRRIKCEYPTESRRGQHKRRRKTLDGDVAGQTSGQSLPRAIPIPPNTTSTPAPTTTNTPSSKVDSSA</sequence>
<feature type="region of interest" description="Disordered" evidence="1">
    <location>
        <begin position="225"/>
        <end position="246"/>
    </location>
</feature>
<proteinExistence type="predicted"/>
<dbReference type="Pfam" id="PF00172">
    <property type="entry name" value="Zn_clus"/>
    <property type="match status" value="1"/>
</dbReference>
<dbReference type="Proteomes" id="UP000054018">
    <property type="component" value="Unassembled WGS sequence"/>
</dbReference>